<dbReference type="PANTHER" id="PTHR41328">
    <property type="entry name" value="TERMINASE SMALL SUBUNIT-RELATED"/>
    <property type="match status" value="1"/>
</dbReference>
<dbReference type="Proteomes" id="UP000526307">
    <property type="component" value="Unassembled WGS sequence"/>
</dbReference>
<dbReference type="InterPro" id="IPR005335">
    <property type="entry name" value="Terminase_ssu"/>
</dbReference>
<keyword evidence="4" id="KW-1185">Reference proteome</keyword>
<dbReference type="AlphaFoldDB" id="A0A7Y8VR95"/>
<accession>A0A7Y8VR95</accession>
<evidence type="ECO:0000313" key="4">
    <source>
        <dbReference type="Proteomes" id="UP000526307"/>
    </source>
</evidence>
<dbReference type="RefSeq" id="WP_178978348.1">
    <property type="nucleotide sequence ID" value="NZ_JABXYR010000001.1"/>
</dbReference>
<name>A0A7Y8VR95_9FIRM</name>
<organism evidence="3 4">
    <name type="scientific">Mogibacterium timidum</name>
    <dbReference type="NCBI Taxonomy" id="35519"/>
    <lineage>
        <taxon>Bacteria</taxon>
        <taxon>Bacillati</taxon>
        <taxon>Bacillota</taxon>
        <taxon>Clostridia</taxon>
        <taxon>Peptostreptococcales</taxon>
        <taxon>Anaerovoracaceae</taxon>
        <taxon>Mogibacterium</taxon>
    </lineage>
</organism>
<protein>
    <submittedName>
        <fullName evidence="3">Terminase small subunit</fullName>
    </submittedName>
</protein>
<dbReference type="InterPro" id="IPR038713">
    <property type="entry name" value="Terminase_Gp1_N_sf"/>
</dbReference>
<dbReference type="PANTHER" id="PTHR41328:SF2">
    <property type="entry name" value="TERMINASE SMALL SUBUNIT"/>
    <property type="match status" value="1"/>
</dbReference>
<sequence length="149" mass="16523">MYLKLTIKQQRFADEYIISGNATEAAMKAGYAKRAAYQQGAENLKKPHIREYIDERLEAINSAKIADQEEVLRYLTSVMRGEAQSAVVVVEGEGDGVSCARLMDKTPDEKEKLKAAELLGKRYGAFTEKVEVGADLELNVKVDYGDGND</sequence>
<dbReference type="InterPro" id="IPR052404">
    <property type="entry name" value="SPP1-like_terminase"/>
</dbReference>
<dbReference type="Pfam" id="PF03592">
    <property type="entry name" value="Terminase_2"/>
    <property type="match status" value="1"/>
</dbReference>
<proteinExistence type="predicted"/>
<dbReference type="Gene3D" id="6.10.140.2160">
    <property type="match status" value="1"/>
</dbReference>
<keyword evidence="1" id="KW-1188">Viral release from host cell</keyword>
<keyword evidence="2" id="KW-0231">Viral genome packaging</keyword>
<comment type="caution">
    <text evidence="3">The sequence shown here is derived from an EMBL/GenBank/DDBJ whole genome shotgun (WGS) entry which is preliminary data.</text>
</comment>
<evidence type="ECO:0000313" key="3">
    <source>
        <dbReference type="EMBL" id="NWO23161.1"/>
    </source>
</evidence>
<dbReference type="EMBL" id="JABXYR010000001">
    <property type="protein sequence ID" value="NWO23161.1"/>
    <property type="molecule type" value="Genomic_DNA"/>
</dbReference>
<evidence type="ECO:0000256" key="1">
    <source>
        <dbReference type="ARBA" id="ARBA00022612"/>
    </source>
</evidence>
<dbReference type="GO" id="GO:0051276">
    <property type="term" value="P:chromosome organization"/>
    <property type="evidence" value="ECO:0007669"/>
    <property type="project" value="InterPro"/>
</dbReference>
<reference evidence="3 4" key="1">
    <citation type="submission" date="2020-06" db="EMBL/GenBank/DDBJ databases">
        <title>Mogibacterium timidum strain W9173 genomic sequence.</title>
        <authorList>
            <person name="Wade W.G."/>
            <person name="Johnston C.D."/>
            <person name="Chen T."/>
            <person name="Dewhirst F.E."/>
        </authorList>
    </citation>
    <scope>NUCLEOTIDE SEQUENCE [LARGE SCALE GENOMIC DNA]</scope>
    <source>
        <strain evidence="3 4">W9173</strain>
    </source>
</reference>
<dbReference type="Gene3D" id="1.10.10.1400">
    <property type="entry name" value="Terminase, small subunit, N-terminal DNA-binding domain, HTH motif"/>
    <property type="match status" value="1"/>
</dbReference>
<gene>
    <name evidence="3" type="ORF">HW270_03575</name>
</gene>
<evidence type="ECO:0000256" key="2">
    <source>
        <dbReference type="ARBA" id="ARBA00023219"/>
    </source>
</evidence>